<dbReference type="Pfam" id="PF01526">
    <property type="entry name" value="DDE_Tnp_Tn3"/>
    <property type="match status" value="1"/>
</dbReference>
<feature type="domain" description="Tn3 transposase DDE" evidence="2">
    <location>
        <begin position="35"/>
        <end position="122"/>
    </location>
</feature>
<sequence>MGCSRRWTASVRGAGTQHRRPPQPALLRPPPRSALLNLVNDQAVGLAGQVVSGTPRDSLHVIDLIYRQDGGRRPEVILSDTGSYSDTVCGLMRLLGFDYRPQLADLPDAKLWRINPGAEYGRSPPPPAGRSTSGGSGRTGVICCAWPGRSTPARSARMTCCGCSPAAGTRPSSARRWRTTDDL</sequence>
<proteinExistence type="predicted"/>
<dbReference type="Proteomes" id="UP000515728">
    <property type="component" value="Chromosome"/>
</dbReference>
<dbReference type="GO" id="GO:0004803">
    <property type="term" value="F:transposase activity"/>
    <property type="evidence" value="ECO:0007669"/>
    <property type="project" value="InterPro"/>
</dbReference>
<evidence type="ECO:0000313" key="3">
    <source>
        <dbReference type="EMBL" id="QNG51963.1"/>
    </source>
</evidence>
<accession>A0A7G7MGQ2</accession>
<keyword evidence="4" id="KW-1185">Reference proteome</keyword>
<protein>
    <submittedName>
        <fullName evidence="3">Tn3 family transposase</fullName>
    </submittedName>
</protein>
<name>A0A7G7MGQ2_9PSEU</name>
<evidence type="ECO:0000259" key="2">
    <source>
        <dbReference type="Pfam" id="PF01526"/>
    </source>
</evidence>
<dbReference type="AlphaFoldDB" id="A0A7G7MGQ2"/>
<gene>
    <name evidence="3" type="ORF">H6H00_28395</name>
</gene>
<organism evidence="3 4">
    <name type="scientific">Pseudonocardia petroleophila</name>
    <dbReference type="NCBI Taxonomy" id="37331"/>
    <lineage>
        <taxon>Bacteria</taxon>
        <taxon>Bacillati</taxon>
        <taxon>Actinomycetota</taxon>
        <taxon>Actinomycetes</taxon>
        <taxon>Pseudonocardiales</taxon>
        <taxon>Pseudonocardiaceae</taxon>
        <taxon>Pseudonocardia</taxon>
    </lineage>
</organism>
<dbReference type="KEGG" id="ppel:H6H00_28395"/>
<dbReference type="InterPro" id="IPR002513">
    <property type="entry name" value="Tn3_Tnp_DDE_dom"/>
</dbReference>
<feature type="region of interest" description="Disordered" evidence="1">
    <location>
        <begin position="117"/>
        <end position="137"/>
    </location>
</feature>
<reference evidence="3 4" key="1">
    <citation type="submission" date="2020-08" db="EMBL/GenBank/DDBJ databases">
        <authorList>
            <person name="Mo P."/>
        </authorList>
    </citation>
    <scope>NUCLEOTIDE SEQUENCE [LARGE SCALE GENOMIC DNA]</scope>
    <source>
        <strain evidence="3 4">CGMCC 4.1532</strain>
    </source>
</reference>
<feature type="region of interest" description="Disordered" evidence="1">
    <location>
        <begin position="1"/>
        <end position="29"/>
    </location>
</feature>
<evidence type="ECO:0000256" key="1">
    <source>
        <dbReference type="SAM" id="MobiDB-lite"/>
    </source>
</evidence>
<evidence type="ECO:0000313" key="4">
    <source>
        <dbReference type="Proteomes" id="UP000515728"/>
    </source>
</evidence>
<dbReference type="GO" id="GO:0006313">
    <property type="term" value="P:DNA transposition"/>
    <property type="evidence" value="ECO:0007669"/>
    <property type="project" value="InterPro"/>
</dbReference>
<dbReference type="EMBL" id="CP060131">
    <property type="protein sequence ID" value="QNG51963.1"/>
    <property type="molecule type" value="Genomic_DNA"/>
</dbReference>